<dbReference type="PANTHER" id="PTHR33336">
    <property type="entry name" value="QUINOL MONOOXYGENASE YGIN-RELATED"/>
    <property type="match status" value="1"/>
</dbReference>
<evidence type="ECO:0000259" key="1">
    <source>
        <dbReference type="PROSITE" id="PS51725"/>
    </source>
</evidence>
<keyword evidence="5" id="KW-1185">Reference proteome</keyword>
<dbReference type="SUPFAM" id="SSF54909">
    <property type="entry name" value="Dimeric alpha+beta barrel"/>
    <property type="match status" value="1"/>
</dbReference>
<dbReference type="PROSITE" id="PS51725">
    <property type="entry name" value="ABM"/>
    <property type="match status" value="1"/>
</dbReference>
<gene>
    <name evidence="3" type="primary">ygiN</name>
    <name evidence="2" type="ORF">I5U13_11380</name>
    <name evidence="3" type="ORF">NCTC10036_02171</name>
</gene>
<dbReference type="KEGG" id="srz:AXX16_1151"/>
<evidence type="ECO:0000313" key="5">
    <source>
        <dbReference type="Proteomes" id="UP000624159"/>
    </source>
</evidence>
<dbReference type="InterPro" id="IPR050744">
    <property type="entry name" value="AI-2_Isomerase_LsrG"/>
</dbReference>
<sequence>MITVIAEIKVKPGHRETVLKAIEKLIPSVLAEEGCGGYQPLVDIKAQVPWKQSLPDSVFMLEKWESIAHLEKHLEMEHMHQHRATIKDSVLDVNIQVLEEAL</sequence>
<evidence type="ECO:0000313" key="4">
    <source>
        <dbReference type="Proteomes" id="UP000281904"/>
    </source>
</evidence>
<evidence type="ECO:0000313" key="3">
    <source>
        <dbReference type="EMBL" id="VEI65198.1"/>
    </source>
</evidence>
<feature type="domain" description="ABM" evidence="1">
    <location>
        <begin position="2"/>
        <end position="98"/>
    </location>
</feature>
<dbReference type="InterPro" id="IPR007138">
    <property type="entry name" value="ABM_dom"/>
</dbReference>
<reference evidence="3 4" key="1">
    <citation type="submission" date="2018-12" db="EMBL/GenBank/DDBJ databases">
        <authorList>
            <consortium name="Pathogen Informatics"/>
        </authorList>
    </citation>
    <scope>NUCLEOTIDE SEQUENCE [LARGE SCALE GENOMIC DNA]</scope>
    <source>
        <strain evidence="3 4">NCTC10036</strain>
    </source>
</reference>
<dbReference type="Proteomes" id="UP000624159">
    <property type="component" value="Unassembled WGS sequence"/>
</dbReference>
<proteinExistence type="predicted"/>
<dbReference type="AlphaFoldDB" id="A0A126VF80"/>
<dbReference type="Proteomes" id="UP000281904">
    <property type="component" value="Chromosome"/>
</dbReference>
<dbReference type="Gene3D" id="3.30.70.100">
    <property type="match status" value="1"/>
</dbReference>
<dbReference type="Pfam" id="PF03992">
    <property type="entry name" value="ABM"/>
    <property type="match status" value="1"/>
</dbReference>
<dbReference type="EC" id="1.-.-.-" evidence="3"/>
<reference evidence="2 5" key="2">
    <citation type="submission" date="2020-11" db="EMBL/GenBank/DDBJ databases">
        <title>Enhanced detection system for hospital associated transmission using whole genome sequencing surveillance.</title>
        <authorList>
            <person name="Harrison L.H."/>
            <person name="Van Tyne D."/>
            <person name="Marsh J.W."/>
            <person name="Griffith M.P."/>
            <person name="Snyder D.J."/>
            <person name="Cooper V.S."/>
            <person name="Mustapha M."/>
        </authorList>
    </citation>
    <scope>NUCLEOTIDE SEQUENCE [LARGE SCALE GENOMIC DNA]</scope>
    <source>
        <strain evidence="2 5">SER00230</strain>
    </source>
</reference>
<dbReference type="PANTHER" id="PTHR33336:SF3">
    <property type="entry name" value="ABM DOMAIN-CONTAINING PROTEIN"/>
    <property type="match status" value="1"/>
</dbReference>
<name>A0A126VF80_SERRU</name>
<dbReference type="GO" id="GO:0005829">
    <property type="term" value="C:cytosol"/>
    <property type="evidence" value="ECO:0007669"/>
    <property type="project" value="TreeGrafter"/>
</dbReference>
<protein>
    <submittedName>
        <fullName evidence="2">Antibiotic biosynthesis monooxygenase</fullName>
    </submittedName>
    <submittedName>
        <fullName evidence="3">Probable quinol monooxygenase ygiN</fullName>
        <ecNumber evidence="3">1.-.-.-</ecNumber>
    </submittedName>
</protein>
<dbReference type="InterPro" id="IPR011008">
    <property type="entry name" value="Dimeric_a/b-barrel"/>
</dbReference>
<dbReference type="EMBL" id="JADULK010000005">
    <property type="protein sequence ID" value="MBH1930255.1"/>
    <property type="molecule type" value="Genomic_DNA"/>
</dbReference>
<organism evidence="3 4">
    <name type="scientific">Serratia rubidaea</name>
    <name type="common">Serratia marinorubra</name>
    <dbReference type="NCBI Taxonomy" id="61652"/>
    <lineage>
        <taxon>Bacteria</taxon>
        <taxon>Pseudomonadati</taxon>
        <taxon>Pseudomonadota</taxon>
        <taxon>Gammaproteobacteria</taxon>
        <taxon>Enterobacterales</taxon>
        <taxon>Yersiniaceae</taxon>
        <taxon>Serratia</taxon>
    </lineage>
</organism>
<keyword evidence="3" id="KW-0503">Monooxygenase</keyword>
<dbReference type="RefSeq" id="WP_061322179.1">
    <property type="nucleotide sequence ID" value="NZ_CP014474.1"/>
</dbReference>
<dbReference type="EMBL" id="LR134493">
    <property type="protein sequence ID" value="VEI65198.1"/>
    <property type="molecule type" value="Genomic_DNA"/>
</dbReference>
<accession>A0A126VF80</accession>
<keyword evidence="3" id="KW-0560">Oxidoreductase</keyword>
<evidence type="ECO:0000313" key="2">
    <source>
        <dbReference type="EMBL" id="MBH1930255.1"/>
    </source>
</evidence>
<dbReference type="GO" id="GO:0004497">
    <property type="term" value="F:monooxygenase activity"/>
    <property type="evidence" value="ECO:0007669"/>
    <property type="project" value="UniProtKB-KW"/>
</dbReference>